<evidence type="ECO:0000256" key="2">
    <source>
        <dbReference type="ARBA" id="ARBA00022670"/>
    </source>
</evidence>
<organism evidence="7 8">
    <name type="scientific">Pristionchus mayeri</name>
    <dbReference type="NCBI Taxonomy" id="1317129"/>
    <lineage>
        <taxon>Eukaryota</taxon>
        <taxon>Metazoa</taxon>
        <taxon>Ecdysozoa</taxon>
        <taxon>Nematoda</taxon>
        <taxon>Chromadorea</taxon>
        <taxon>Rhabditida</taxon>
        <taxon>Rhabditina</taxon>
        <taxon>Diplogasteromorpha</taxon>
        <taxon>Diplogasteroidea</taxon>
        <taxon>Neodiplogasteridae</taxon>
        <taxon>Pristionchus</taxon>
    </lineage>
</organism>
<dbReference type="GO" id="GO:0004190">
    <property type="term" value="F:aspartic-type endopeptidase activity"/>
    <property type="evidence" value="ECO:0007669"/>
    <property type="project" value="UniProtKB-KW"/>
</dbReference>
<feature type="non-terminal residue" evidence="7">
    <location>
        <position position="336"/>
    </location>
</feature>
<feature type="domain" description="UBA" evidence="6">
    <location>
        <begin position="312"/>
        <end position="336"/>
    </location>
</feature>
<evidence type="ECO:0000256" key="5">
    <source>
        <dbReference type="SAM" id="MobiDB-lite"/>
    </source>
</evidence>
<evidence type="ECO:0000259" key="6">
    <source>
        <dbReference type="PROSITE" id="PS50030"/>
    </source>
</evidence>
<feature type="non-terminal residue" evidence="7">
    <location>
        <position position="1"/>
    </location>
</feature>
<keyword evidence="2" id="KW-0645">Protease</keyword>
<feature type="compositionally biased region" description="Low complexity" evidence="5">
    <location>
        <begin position="7"/>
        <end position="42"/>
    </location>
</feature>
<dbReference type="PROSITE" id="PS50030">
    <property type="entry name" value="UBA"/>
    <property type="match status" value="1"/>
</dbReference>
<keyword evidence="8" id="KW-1185">Reference proteome</keyword>
<comment type="similarity">
    <text evidence="1">Belongs to the DDI1 family.</text>
</comment>
<dbReference type="PANTHER" id="PTHR12917">
    <property type="entry name" value="ASPARTYL PROTEASE DDI-RELATED"/>
    <property type="match status" value="1"/>
</dbReference>
<dbReference type="Proteomes" id="UP001328107">
    <property type="component" value="Unassembled WGS sequence"/>
</dbReference>
<dbReference type="SUPFAM" id="SSF50630">
    <property type="entry name" value="Acid proteases"/>
    <property type="match status" value="1"/>
</dbReference>
<accession>A0AAN4Z775</accession>
<keyword evidence="4" id="KW-0378">Hydrolase</keyword>
<dbReference type="PANTHER" id="PTHR12917:SF1">
    <property type="entry name" value="AT13091P"/>
    <property type="match status" value="1"/>
</dbReference>
<evidence type="ECO:0000256" key="4">
    <source>
        <dbReference type="ARBA" id="ARBA00022801"/>
    </source>
</evidence>
<name>A0AAN4Z775_9BILA</name>
<evidence type="ECO:0000313" key="8">
    <source>
        <dbReference type="Proteomes" id="UP001328107"/>
    </source>
</evidence>
<protein>
    <recommendedName>
        <fullName evidence="6">UBA domain-containing protein</fullName>
    </recommendedName>
</protein>
<evidence type="ECO:0000256" key="3">
    <source>
        <dbReference type="ARBA" id="ARBA00022750"/>
    </source>
</evidence>
<dbReference type="GO" id="GO:0006508">
    <property type="term" value="P:proteolysis"/>
    <property type="evidence" value="ECO:0007669"/>
    <property type="project" value="UniProtKB-KW"/>
</dbReference>
<evidence type="ECO:0000256" key="1">
    <source>
        <dbReference type="ARBA" id="ARBA00009136"/>
    </source>
</evidence>
<comment type="caution">
    <text evidence="7">The sequence shown here is derived from an EMBL/GenBank/DDBJ whole genome shotgun (WGS) entry which is preliminary data.</text>
</comment>
<sequence>SDLLQNAPSTPGSAHTATAAATASAIAPSAAASSSSSSSDPLDAAKKRLAELVVQSAEHVSMKKHRPMTQAEKDEEECRKIFNKMQQPAMKRKIYAVRPALHDQYVKNPTDYEAFKREFDAYYADERKKLETMNNGFSAEGQALVMEQIRLENVERMYKEAFERMPEAFMPIHMLYIKIVVNGVPTFAFIDSGAQISIMSHSFAKQADLDRIIDTRVRKVVHGIGGADRQVGSIYCCEFEIGDVKFEAKVDVMNHNDPVLIGLDFMRRHRCCIDLARNRLTFTENTYAEFLSDAEINEFKKTKAEYVHHTFKVDDAKLAELMGMGFAKADAEDALK</sequence>
<keyword evidence="3" id="KW-0064">Aspartyl protease</keyword>
<dbReference type="Pfam" id="PF09668">
    <property type="entry name" value="Asp_protease"/>
    <property type="match status" value="1"/>
</dbReference>
<dbReference type="InterPro" id="IPR021109">
    <property type="entry name" value="Peptidase_aspartic_dom_sf"/>
</dbReference>
<dbReference type="InterPro" id="IPR015940">
    <property type="entry name" value="UBA"/>
</dbReference>
<dbReference type="InterPro" id="IPR019103">
    <property type="entry name" value="Peptidase_aspartic_DDI1-type"/>
</dbReference>
<dbReference type="Gene3D" id="2.40.70.10">
    <property type="entry name" value="Acid Proteases"/>
    <property type="match status" value="1"/>
</dbReference>
<reference evidence="8" key="1">
    <citation type="submission" date="2022-10" db="EMBL/GenBank/DDBJ databases">
        <title>Genome assembly of Pristionchus species.</title>
        <authorList>
            <person name="Yoshida K."/>
            <person name="Sommer R.J."/>
        </authorList>
    </citation>
    <scope>NUCLEOTIDE SEQUENCE [LARGE SCALE GENOMIC DNA]</scope>
    <source>
        <strain evidence="8">RS5460</strain>
    </source>
</reference>
<dbReference type="AlphaFoldDB" id="A0AAN4Z775"/>
<dbReference type="EMBL" id="BTRK01000001">
    <property type="protein sequence ID" value="GMR33791.1"/>
    <property type="molecule type" value="Genomic_DNA"/>
</dbReference>
<feature type="region of interest" description="Disordered" evidence="5">
    <location>
        <begin position="1"/>
        <end position="43"/>
    </location>
</feature>
<gene>
    <name evidence="7" type="ORF">PMAYCL1PPCAC_03986</name>
</gene>
<proteinExistence type="inferred from homology"/>
<evidence type="ECO:0000313" key="7">
    <source>
        <dbReference type="EMBL" id="GMR33791.1"/>
    </source>
</evidence>